<name>A0A8T4C5X3_9ARCH</name>
<feature type="domain" description="TRAM" evidence="2">
    <location>
        <begin position="18"/>
        <end position="76"/>
    </location>
</feature>
<evidence type="ECO:0000313" key="3">
    <source>
        <dbReference type="EMBL" id="MBM3281899.1"/>
    </source>
</evidence>
<proteinExistence type="predicted"/>
<dbReference type="Proteomes" id="UP000774699">
    <property type="component" value="Unassembled WGS sequence"/>
</dbReference>
<evidence type="ECO:0000256" key="1">
    <source>
        <dbReference type="SAM" id="MobiDB-lite"/>
    </source>
</evidence>
<sequence>MHNNYENRPRRPSFGPVPVKEGDTYDVTIEGIGEKGDGIAKIQGFVIVVPKTQQGQRVKVRITAVRGKVSFGEVVGEATSEEPASDSMDEEEEQ</sequence>
<dbReference type="Pfam" id="PF01938">
    <property type="entry name" value="TRAM"/>
    <property type="match status" value="1"/>
</dbReference>
<dbReference type="EMBL" id="VGJJ01000004">
    <property type="protein sequence ID" value="MBM3281899.1"/>
    <property type="molecule type" value="Genomic_DNA"/>
</dbReference>
<comment type="caution">
    <text evidence="3">The sequence shown here is derived from an EMBL/GenBank/DDBJ whole genome shotgun (WGS) entry which is preliminary data.</text>
</comment>
<evidence type="ECO:0000313" key="4">
    <source>
        <dbReference type="Proteomes" id="UP000774699"/>
    </source>
</evidence>
<dbReference type="InterPro" id="IPR012340">
    <property type="entry name" value="NA-bd_OB-fold"/>
</dbReference>
<organism evidence="3 4">
    <name type="scientific">Candidatus Iainarchaeum sp</name>
    <dbReference type="NCBI Taxonomy" id="3101447"/>
    <lineage>
        <taxon>Archaea</taxon>
        <taxon>Candidatus Iainarchaeota</taxon>
        <taxon>Candidatus Iainarchaeia</taxon>
        <taxon>Candidatus Iainarchaeales</taxon>
        <taxon>Candidatus Iainarchaeaceae</taxon>
        <taxon>Candidatus Iainarchaeum</taxon>
    </lineage>
</organism>
<accession>A0A8T4C5X3</accession>
<feature type="region of interest" description="Disordered" evidence="1">
    <location>
        <begin position="75"/>
        <end position="94"/>
    </location>
</feature>
<dbReference type="PROSITE" id="PS50926">
    <property type="entry name" value="TRAM"/>
    <property type="match status" value="1"/>
</dbReference>
<evidence type="ECO:0000259" key="2">
    <source>
        <dbReference type="PROSITE" id="PS50926"/>
    </source>
</evidence>
<feature type="compositionally biased region" description="Acidic residues" evidence="1">
    <location>
        <begin position="79"/>
        <end position="94"/>
    </location>
</feature>
<dbReference type="SUPFAM" id="SSF50249">
    <property type="entry name" value="Nucleic acid-binding proteins"/>
    <property type="match status" value="1"/>
</dbReference>
<reference evidence="3" key="1">
    <citation type="submission" date="2019-03" db="EMBL/GenBank/DDBJ databases">
        <title>Lake Tanganyika Metagenome-Assembled Genomes (MAGs).</title>
        <authorList>
            <person name="Tran P."/>
        </authorList>
    </citation>
    <scope>NUCLEOTIDE SEQUENCE</scope>
    <source>
        <strain evidence="3">M_DeepCast_50m_m2_156</strain>
    </source>
</reference>
<gene>
    <name evidence="3" type="ORF">FJY86_00975</name>
</gene>
<protein>
    <submittedName>
        <fullName evidence="3">TRAM domain-containing protein</fullName>
    </submittedName>
</protein>
<feature type="region of interest" description="Disordered" evidence="1">
    <location>
        <begin position="1"/>
        <end position="22"/>
    </location>
</feature>
<dbReference type="InterPro" id="IPR002792">
    <property type="entry name" value="TRAM_dom"/>
</dbReference>
<dbReference type="Gene3D" id="2.40.50.140">
    <property type="entry name" value="Nucleic acid-binding proteins"/>
    <property type="match status" value="1"/>
</dbReference>
<dbReference type="AlphaFoldDB" id="A0A8T4C5X3"/>